<reference evidence="1 2" key="1">
    <citation type="submission" date="2015-09" db="EMBL/GenBank/DDBJ databases">
        <title>Atta colombica WGS genome.</title>
        <authorList>
            <person name="Nygaard S."/>
            <person name="Hu H."/>
            <person name="Boomsma J."/>
            <person name="Zhang G."/>
        </authorList>
    </citation>
    <scope>NUCLEOTIDE SEQUENCE [LARGE SCALE GENOMIC DNA]</scope>
    <source>
        <strain evidence="1">Treedump-2</strain>
        <tissue evidence="1">Whole body</tissue>
    </source>
</reference>
<organism evidence="1 2">
    <name type="scientific">Atta colombica</name>
    <dbReference type="NCBI Taxonomy" id="520822"/>
    <lineage>
        <taxon>Eukaryota</taxon>
        <taxon>Metazoa</taxon>
        <taxon>Ecdysozoa</taxon>
        <taxon>Arthropoda</taxon>
        <taxon>Hexapoda</taxon>
        <taxon>Insecta</taxon>
        <taxon>Pterygota</taxon>
        <taxon>Neoptera</taxon>
        <taxon>Endopterygota</taxon>
        <taxon>Hymenoptera</taxon>
        <taxon>Apocrita</taxon>
        <taxon>Aculeata</taxon>
        <taxon>Formicoidea</taxon>
        <taxon>Formicidae</taxon>
        <taxon>Myrmicinae</taxon>
        <taxon>Atta</taxon>
    </lineage>
</organism>
<accession>A0A195BS99</accession>
<dbReference type="AlphaFoldDB" id="A0A195BS99"/>
<sequence>MRQKPLFSGPHANCRNPGELIGMGRQSNPCYSLSTRRWLVRLPVTRKLLPILTTTFPTITRILRVFLDSLEFLFSSLFFCKSDYGNLIGKQELVVGNRIVHEGRRCRNDARIAPRSFMPVTALTSPPFLREDRSEFSQLREQLVGCLLYEKRRVKLVVPVAVSPVSMFFHPSLRYLDEPTHSALHSSRIHFEEHANDFIIMSASRGPTVWFVHSYRLVCSPIRSHPIYLVLLWKSLNL</sequence>
<keyword evidence="2" id="KW-1185">Reference proteome</keyword>
<dbReference type="EMBL" id="KQ976418">
    <property type="protein sequence ID" value="KYM89467.1"/>
    <property type="molecule type" value="Genomic_DNA"/>
</dbReference>
<dbReference type="Proteomes" id="UP000078540">
    <property type="component" value="Unassembled WGS sequence"/>
</dbReference>
<proteinExistence type="predicted"/>
<evidence type="ECO:0000313" key="1">
    <source>
        <dbReference type="EMBL" id="KYM89467.1"/>
    </source>
</evidence>
<name>A0A195BS99_9HYME</name>
<evidence type="ECO:0000313" key="2">
    <source>
        <dbReference type="Proteomes" id="UP000078540"/>
    </source>
</evidence>
<protein>
    <submittedName>
        <fullName evidence="1">Uncharacterized protein</fullName>
    </submittedName>
</protein>
<gene>
    <name evidence="1" type="ORF">ALC53_02306</name>
</gene>